<name>A0A0J9R2D2_DROSI</name>
<dbReference type="Proteomes" id="UP000035880">
    <property type="component" value="Chromosome 2L"/>
</dbReference>
<reference evidence="2 3" key="1">
    <citation type="journal article" date="2013" name="Genome Res.">
        <title>A second-generation assembly of the Drosophila simulans genome provides new insights into patterns of lineage-specific divergence.</title>
        <authorList>
            <person name="Hu T.T."/>
            <person name="Eisen M.B."/>
            <person name="Thornton K.R."/>
            <person name="Andolfatto P."/>
        </authorList>
    </citation>
    <scope>NUCLEOTIDE SEQUENCE [LARGE SCALE GENOMIC DNA]</scope>
    <source>
        <strain evidence="3">w501</strain>
    </source>
</reference>
<feature type="region of interest" description="Disordered" evidence="1">
    <location>
        <begin position="15"/>
        <end position="39"/>
    </location>
</feature>
<dbReference type="AlphaFoldDB" id="A0A0J9R2D2"/>
<accession>A0A0J9R2D2</accession>
<dbReference type="EMBL" id="CM002910">
    <property type="protein sequence ID" value="KMY89979.1"/>
    <property type="molecule type" value="Genomic_DNA"/>
</dbReference>
<evidence type="ECO:0000313" key="2">
    <source>
        <dbReference type="EMBL" id="KMY89979.1"/>
    </source>
</evidence>
<evidence type="ECO:0000313" key="3">
    <source>
        <dbReference type="Proteomes" id="UP000035880"/>
    </source>
</evidence>
<gene>
    <name evidence="2" type="primary">Dsim\GD29536</name>
    <name evidence="2" type="ORF">Dsimw501_GD29536</name>
</gene>
<feature type="compositionally biased region" description="Acidic residues" evidence="1">
    <location>
        <begin position="111"/>
        <end position="121"/>
    </location>
</feature>
<evidence type="ECO:0000256" key="1">
    <source>
        <dbReference type="SAM" id="MobiDB-lite"/>
    </source>
</evidence>
<dbReference type="KEGG" id="dsi:Dsimw501_GD29536"/>
<protein>
    <submittedName>
        <fullName evidence="2">Uncharacterized protein</fullName>
    </submittedName>
</protein>
<organism evidence="2 3">
    <name type="scientific">Drosophila simulans</name>
    <name type="common">Fruit fly</name>
    <dbReference type="NCBI Taxonomy" id="7240"/>
    <lineage>
        <taxon>Eukaryota</taxon>
        <taxon>Metazoa</taxon>
        <taxon>Ecdysozoa</taxon>
        <taxon>Arthropoda</taxon>
        <taxon>Hexapoda</taxon>
        <taxon>Insecta</taxon>
        <taxon>Pterygota</taxon>
        <taxon>Neoptera</taxon>
        <taxon>Endopterygota</taxon>
        <taxon>Diptera</taxon>
        <taxon>Brachycera</taxon>
        <taxon>Muscomorpha</taxon>
        <taxon>Ephydroidea</taxon>
        <taxon>Drosophilidae</taxon>
        <taxon>Drosophila</taxon>
        <taxon>Sophophora</taxon>
    </lineage>
</organism>
<feature type="region of interest" description="Disordered" evidence="1">
    <location>
        <begin position="99"/>
        <end position="121"/>
    </location>
</feature>
<sequence length="121" mass="13703">MYRFTRLHSWRPSGLEARTQRENGRGAGLRPGSGPWSLVPQVETPESSSSLFVAPLQFRLLSLYFYLINFIGLPCQATGSGGWRHRRLNCKAVGRQHLDNDLLSPASKEETDMEEQEGSRR</sequence>
<proteinExistence type="predicted"/>